<reference evidence="4" key="1">
    <citation type="submission" date="2016-07" db="EMBL/GenBank/DDBJ databases">
        <authorList>
            <person name="Florea S."/>
            <person name="Webb J.S."/>
            <person name="Jaromczyk J."/>
            <person name="Schardl C.L."/>
        </authorList>
    </citation>
    <scope>NUCLEOTIDE SEQUENCE [LARGE SCALE GENOMIC DNA]</scope>
    <source>
        <strain evidence="4">IPBSL-7</strain>
    </source>
</reference>
<evidence type="ECO:0000313" key="3">
    <source>
        <dbReference type="EMBL" id="OCL30900.1"/>
    </source>
</evidence>
<gene>
    <name evidence="3" type="ORF">BCR15_10565</name>
</gene>
<keyword evidence="4" id="KW-1185">Reference proteome</keyword>
<protein>
    <submittedName>
        <fullName evidence="3">Uncharacterized protein</fullName>
    </submittedName>
</protein>
<evidence type="ECO:0000256" key="2">
    <source>
        <dbReference type="SAM" id="SignalP"/>
    </source>
</evidence>
<dbReference type="Proteomes" id="UP000093501">
    <property type="component" value="Unassembled WGS sequence"/>
</dbReference>
<comment type="caution">
    <text evidence="3">The sequence shown here is derived from an EMBL/GenBank/DDBJ whole genome shotgun (WGS) entry which is preliminary data.</text>
</comment>
<accession>A0A1C0AGP7</accession>
<feature type="chain" id="PRO_5008643046" evidence="2">
    <location>
        <begin position="29"/>
        <end position="179"/>
    </location>
</feature>
<feature type="region of interest" description="Disordered" evidence="1">
    <location>
        <begin position="24"/>
        <end position="75"/>
    </location>
</feature>
<dbReference type="RefSeq" id="WP_068752825.1">
    <property type="nucleotide sequence ID" value="NZ_MBQD01000027.1"/>
</dbReference>
<feature type="compositionally biased region" description="Low complexity" evidence="1">
    <location>
        <begin position="24"/>
        <end position="47"/>
    </location>
</feature>
<proteinExistence type="predicted"/>
<evidence type="ECO:0000256" key="1">
    <source>
        <dbReference type="SAM" id="MobiDB-lite"/>
    </source>
</evidence>
<name>A0A1C0AGP7_9ACTN</name>
<keyword evidence="2" id="KW-0732">Signal</keyword>
<organism evidence="3 4">
    <name type="scientific">Tessaracoccus lapidicaptus</name>
    <dbReference type="NCBI Taxonomy" id="1427523"/>
    <lineage>
        <taxon>Bacteria</taxon>
        <taxon>Bacillati</taxon>
        <taxon>Actinomycetota</taxon>
        <taxon>Actinomycetes</taxon>
        <taxon>Propionibacteriales</taxon>
        <taxon>Propionibacteriaceae</taxon>
        <taxon>Tessaracoccus</taxon>
    </lineage>
</organism>
<feature type="signal peptide" evidence="2">
    <location>
        <begin position="1"/>
        <end position="28"/>
    </location>
</feature>
<sequence>MTPPPTRLLTAVLAALLLAGCSDTPTQAPTPHTTTPASHPVTSPASVGESDPAEGWVGVGELDTTPSPVEAHPHEPPEDVQVVAAVSAATAFVVGWLTADQQLRRERLEGVAAGALIAAFDDPRFTPAAGIQHGPVHVVEVDPMQIITRHRLDTGDVVDVTLILDPDSTHGWIAIAITT</sequence>
<dbReference type="EMBL" id="MBQD01000027">
    <property type="protein sequence ID" value="OCL30900.1"/>
    <property type="molecule type" value="Genomic_DNA"/>
</dbReference>
<dbReference type="PROSITE" id="PS51257">
    <property type="entry name" value="PROKAR_LIPOPROTEIN"/>
    <property type="match status" value="1"/>
</dbReference>
<evidence type="ECO:0000313" key="4">
    <source>
        <dbReference type="Proteomes" id="UP000093501"/>
    </source>
</evidence>
<dbReference type="AlphaFoldDB" id="A0A1C0AGP7"/>